<comment type="caution">
    <text evidence="1">The sequence shown here is derived from an EMBL/GenBank/DDBJ whole genome shotgun (WGS) entry which is preliminary data.</text>
</comment>
<dbReference type="SUPFAM" id="SSF103084">
    <property type="entry name" value="Holliday junction resolvase RusA"/>
    <property type="match status" value="1"/>
</dbReference>
<dbReference type="InterPro" id="IPR008822">
    <property type="entry name" value="Endonuclease_RusA-like"/>
</dbReference>
<dbReference type="Pfam" id="PF05866">
    <property type="entry name" value="RusA"/>
    <property type="match status" value="1"/>
</dbReference>
<reference evidence="1" key="1">
    <citation type="submission" date="2022-07" db="EMBL/GenBank/DDBJ databases">
        <title>Marinobacter iranensis a new bacterium isolate from a hipersaline lake in Iran.</title>
        <authorList>
            <person name="Mohammad A.M.A."/>
            <person name="Cristina S.-P."/>
            <person name="Antonio V."/>
        </authorList>
    </citation>
    <scope>NUCLEOTIDE SEQUENCE</scope>
    <source>
        <strain evidence="1">71-i</strain>
    </source>
</reference>
<protein>
    <submittedName>
        <fullName evidence="1">RusA family crossover junction endodeoxyribonuclease</fullName>
    </submittedName>
</protein>
<dbReference type="RefSeq" id="WP_275705835.1">
    <property type="nucleotide sequence ID" value="NZ_JANCMW010000004.1"/>
</dbReference>
<dbReference type="EMBL" id="JANCMW010000004">
    <property type="protein sequence ID" value="MDF0750304.1"/>
    <property type="molecule type" value="Genomic_DNA"/>
</dbReference>
<accession>A0ABT5Y9R0</accession>
<keyword evidence="2" id="KW-1185">Reference proteome</keyword>
<sequence length="121" mass="13744">MRYPITPVPKPRQTQADRWKKRPPVLRYRAFADECRARKVMVPECGAHITFVMPMPAIWSGKKRDAMDGQPHQAKPDSDNLVKALLDAVLPEDCAVWDYRVTKLWGESGAIIIQNMEAKAA</sequence>
<proteinExistence type="predicted"/>
<dbReference type="InterPro" id="IPR036614">
    <property type="entry name" value="RusA-like_sf"/>
</dbReference>
<organism evidence="1 2">
    <name type="scientific">Marinobacter iranensis</name>
    <dbReference type="NCBI Taxonomy" id="2962607"/>
    <lineage>
        <taxon>Bacteria</taxon>
        <taxon>Pseudomonadati</taxon>
        <taxon>Pseudomonadota</taxon>
        <taxon>Gammaproteobacteria</taxon>
        <taxon>Pseudomonadales</taxon>
        <taxon>Marinobacteraceae</taxon>
        <taxon>Marinobacter</taxon>
    </lineage>
</organism>
<evidence type="ECO:0000313" key="1">
    <source>
        <dbReference type="EMBL" id="MDF0750304.1"/>
    </source>
</evidence>
<evidence type="ECO:0000313" key="2">
    <source>
        <dbReference type="Proteomes" id="UP001143391"/>
    </source>
</evidence>
<dbReference type="Proteomes" id="UP001143391">
    <property type="component" value="Unassembled WGS sequence"/>
</dbReference>
<gene>
    <name evidence="1" type="ORF">NLU14_08680</name>
</gene>
<name>A0ABT5Y9R0_9GAMM</name>